<evidence type="ECO:0000313" key="3">
    <source>
        <dbReference type="Proteomes" id="UP000245942"/>
    </source>
</evidence>
<name>A0A316U347_9BASI</name>
<dbReference type="RefSeq" id="XP_025346384.1">
    <property type="nucleotide sequence ID" value="XM_025494466.1"/>
</dbReference>
<keyword evidence="3" id="KW-1185">Reference proteome</keyword>
<feature type="compositionally biased region" description="Basic and acidic residues" evidence="1">
    <location>
        <begin position="485"/>
        <end position="499"/>
    </location>
</feature>
<dbReference type="AlphaFoldDB" id="A0A316U347"/>
<dbReference type="GeneID" id="37016200"/>
<sequence length="508" mass="56170">MGLKTPRVYEQVLLDKFRPFVEQTLRDIKASKSDDAYSRLLGSPSRGRAAESEELRRLTFEQWVDKVDFKDEYWQRLHDIIVDSFVCDRTSTPVRYLESAHDQAARASTSSWAPMPRPSRYLAADSSDSDDALPTINVRTDSGTSLRRTRSLRRVGRFQRTAAGDLSASTSRNRLVHDGAELQGVEVPPLLPWLGATTRATSSSFPDALGNGRVEEPFGPTSAFAAGLMSPRRVDQSTGEVVRSDYGPANYFDEPEDWPPEMDFGALVDDDLGEKVEVLYGALECYKYNMLELENSFRWQDRAFGRGVERIMPRMTALVEEMDGLRRLRRHWLHYGAGAQSQVAAGGRDNRRTASRLSGPSQVAPTPADVNIPALASSSAASRSSAILPSFAELASAALPTTAAAAAASSSTIPDDPSSWSWAMPPEELRALTPTSFEEFTALGRAAGRSRMRSRRRRRRGVATEEEEESEDDIDDEEDREGEEEDRRDTVAAEIHDANGDTQGPGLS</sequence>
<feature type="region of interest" description="Disordered" evidence="1">
    <location>
        <begin position="446"/>
        <end position="508"/>
    </location>
</feature>
<protein>
    <submittedName>
        <fullName evidence="2">Uncharacterized protein</fullName>
    </submittedName>
</protein>
<feature type="compositionally biased region" description="Basic residues" evidence="1">
    <location>
        <begin position="448"/>
        <end position="461"/>
    </location>
</feature>
<proteinExistence type="predicted"/>
<feature type="compositionally biased region" description="Polar residues" evidence="1">
    <location>
        <begin position="355"/>
        <end position="364"/>
    </location>
</feature>
<feature type="region of interest" description="Disordered" evidence="1">
    <location>
        <begin position="343"/>
        <end position="369"/>
    </location>
</feature>
<dbReference type="EMBL" id="KZ819332">
    <property type="protein sequence ID" value="PWN19224.1"/>
    <property type="molecule type" value="Genomic_DNA"/>
</dbReference>
<gene>
    <name evidence="2" type="ORF">BCV69DRAFT_300548</name>
</gene>
<evidence type="ECO:0000256" key="1">
    <source>
        <dbReference type="SAM" id="MobiDB-lite"/>
    </source>
</evidence>
<reference evidence="2 3" key="1">
    <citation type="journal article" date="2018" name="Mol. Biol. Evol.">
        <title>Broad Genomic Sampling Reveals a Smut Pathogenic Ancestry of the Fungal Clade Ustilaginomycotina.</title>
        <authorList>
            <person name="Kijpornyongpan T."/>
            <person name="Mondo S.J."/>
            <person name="Barry K."/>
            <person name="Sandor L."/>
            <person name="Lee J."/>
            <person name="Lipzen A."/>
            <person name="Pangilinan J."/>
            <person name="LaButti K."/>
            <person name="Hainaut M."/>
            <person name="Henrissat B."/>
            <person name="Grigoriev I.V."/>
            <person name="Spatafora J.W."/>
            <person name="Aime M.C."/>
        </authorList>
    </citation>
    <scope>NUCLEOTIDE SEQUENCE [LARGE SCALE GENOMIC DNA]</scope>
    <source>
        <strain evidence="2 3">MCA 4718</strain>
    </source>
</reference>
<evidence type="ECO:0000313" key="2">
    <source>
        <dbReference type="EMBL" id="PWN19224.1"/>
    </source>
</evidence>
<organism evidence="2 3">
    <name type="scientific">Pseudomicrostroma glucosiphilum</name>
    <dbReference type="NCBI Taxonomy" id="1684307"/>
    <lineage>
        <taxon>Eukaryota</taxon>
        <taxon>Fungi</taxon>
        <taxon>Dikarya</taxon>
        <taxon>Basidiomycota</taxon>
        <taxon>Ustilaginomycotina</taxon>
        <taxon>Exobasidiomycetes</taxon>
        <taxon>Microstromatales</taxon>
        <taxon>Microstromatales incertae sedis</taxon>
        <taxon>Pseudomicrostroma</taxon>
    </lineage>
</organism>
<feature type="compositionally biased region" description="Acidic residues" evidence="1">
    <location>
        <begin position="464"/>
        <end position="484"/>
    </location>
</feature>
<accession>A0A316U347</accession>
<dbReference type="Proteomes" id="UP000245942">
    <property type="component" value="Unassembled WGS sequence"/>
</dbReference>